<reference evidence="3 4" key="1">
    <citation type="submission" date="2018-06" db="EMBL/GenBank/DDBJ databases">
        <title>Genomic Encyclopedia of Archaeal and Bacterial Type Strains, Phase II (KMG-II): from individual species to whole genera.</title>
        <authorList>
            <person name="Goeker M."/>
        </authorList>
    </citation>
    <scope>NUCLEOTIDE SEQUENCE [LARGE SCALE GENOMIC DNA]</scope>
    <source>
        <strain evidence="3 4">DSM 21851</strain>
    </source>
</reference>
<dbReference type="EMBL" id="QLMC01000005">
    <property type="protein sequence ID" value="RAJ94252.1"/>
    <property type="molecule type" value="Genomic_DNA"/>
</dbReference>
<gene>
    <name evidence="3" type="ORF">LX87_04137</name>
</gene>
<evidence type="ECO:0000256" key="1">
    <source>
        <dbReference type="SAM" id="Phobius"/>
    </source>
</evidence>
<dbReference type="OrthoDB" id="129082at2"/>
<keyword evidence="4" id="KW-1185">Reference proteome</keyword>
<sequence>MRLLSTRIHGIIDYIAGTFFVISPWVFGFANRGPEQWVPVILGVMAVIYSIFTDYEMGLVRRLPMSAHLTMDVLSGVVMAASPWLFGFAEHVFLPHVIFGLFEIGAGLMTQRTPYATR</sequence>
<keyword evidence="1" id="KW-1133">Transmembrane helix</keyword>
<accession>A0A327WSE4</accession>
<dbReference type="Pfam" id="PF03779">
    <property type="entry name" value="SPW"/>
    <property type="match status" value="1"/>
</dbReference>
<organism evidence="3 4">
    <name type="scientific">Larkinella arboricola</name>
    <dbReference type="NCBI Taxonomy" id="643671"/>
    <lineage>
        <taxon>Bacteria</taxon>
        <taxon>Pseudomonadati</taxon>
        <taxon>Bacteroidota</taxon>
        <taxon>Cytophagia</taxon>
        <taxon>Cytophagales</taxon>
        <taxon>Spirosomataceae</taxon>
        <taxon>Larkinella</taxon>
    </lineage>
</organism>
<keyword evidence="1" id="KW-0472">Membrane</keyword>
<dbReference type="Proteomes" id="UP000248790">
    <property type="component" value="Unassembled WGS sequence"/>
</dbReference>
<feature type="transmembrane region" description="Helical" evidence="1">
    <location>
        <begin position="12"/>
        <end position="30"/>
    </location>
</feature>
<evidence type="ECO:0000313" key="4">
    <source>
        <dbReference type="Proteomes" id="UP000248790"/>
    </source>
</evidence>
<evidence type="ECO:0000313" key="3">
    <source>
        <dbReference type="EMBL" id="RAJ94252.1"/>
    </source>
</evidence>
<dbReference type="RefSeq" id="WP_111630156.1">
    <property type="nucleotide sequence ID" value="NZ_QLMC01000005.1"/>
</dbReference>
<evidence type="ECO:0000259" key="2">
    <source>
        <dbReference type="Pfam" id="PF03779"/>
    </source>
</evidence>
<dbReference type="AlphaFoldDB" id="A0A327WSE4"/>
<proteinExistence type="predicted"/>
<protein>
    <submittedName>
        <fullName evidence="3">SPW repeat-containing protein</fullName>
    </submittedName>
</protein>
<dbReference type="InterPro" id="IPR005530">
    <property type="entry name" value="SPW"/>
</dbReference>
<keyword evidence="1" id="KW-0812">Transmembrane</keyword>
<feature type="transmembrane region" description="Helical" evidence="1">
    <location>
        <begin position="36"/>
        <end position="55"/>
    </location>
</feature>
<comment type="caution">
    <text evidence="3">The sequence shown here is derived from an EMBL/GenBank/DDBJ whole genome shotgun (WGS) entry which is preliminary data.</text>
</comment>
<feature type="domain" description="SPW repeat-containing integral membrane" evidence="2">
    <location>
        <begin position="9"/>
        <end position="108"/>
    </location>
</feature>
<name>A0A327WSE4_LARAB</name>